<gene>
    <name evidence="1" type="ORF">ENJ46_00915</name>
</gene>
<evidence type="ECO:0000313" key="1">
    <source>
        <dbReference type="EMBL" id="HFB54457.1"/>
    </source>
</evidence>
<feature type="non-terminal residue" evidence="1">
    <location>
        <position position="69"/>
    </location>
</feature>
<keyword evidence="1" id="KW-0436">Ligase</keyword>
<dbReference type="AlphaFoldDB" id="A0A7C3GKB8"/>
<proteinExistence type="predicted"/>
<dbReference type="EMBL" id="DRMN01000064">
    <property type="protein sequence ID" value="HFB54457.1"/>
    <property type="molecule type" value="Genomic_DNA"/>
</dbReference>
<sequence length="69" mass="7540">MSSSAQKKIAVFDTGLRTGRENIAHDQAMIDAHVDGQIGDSFKFIHFKPCALIGRHQALSQELKLDACA</sequence>
<dbReference type="InterPro" id="IPR045864">
    <property type="entry name" value="aa-tRNA-synth_II/BPL/LPL"/>
</dbReference>
<accession>A0A7C3GKB8</accession>
<organism evidence="1">
    <name type="scientific">Hellea balneolensis</name>
    <dbReference type="NCBI Taxonomy" id="287478"/>
    <lineage>
        <taxon>Bacteria</taxon>
        <taxon>Pseudomonadati</taxon>
        <taxon>Pseudomonadota</taxon>
        <taxon>Alphaproteobacteria</taxon>
        <taxon>Maricaulales</taxon>
        <taxon>Robiginitomaculaceae</taxon>
        <taxon>Hellea</taxon>
    </lineage>
</organism>
<protein>
    <submittedName>
        <fullName evidence="1">Lipoate--protein ligase family protein</fullName>
    </submittedName>
</protein>
<dbReference type="SUPFAM" id="SSF55681">
    <property type="entry name" value="Class II aaRS and biotin synthetases"/>
    <property type="match status" value="1"/>
</dbReference>
<name>A0A7C3GKB8_9PROT</name>
<dbReference type="GO" id="GO:0016874">
    <property type="term" value="F:ligase activity"/>
    <property type="evidence" value="ECO:0007669"/>
    <property type="project" value="UniProtKB-KW"/>
</dbReference>
<comment type="caution">
    <text evidence="1">The sequence shown here is derived from an EMBL/GenBank/DDBJ whole genome shotgun (WGS) entry which is preliminary data.</text>
</comment>
<reference evidence="1" key="1">
    <citation type="journal article" date="2020" name="mSystems">
        <title>Genome- and Community-Level Interaction Insights into Carbon Utilization and Element Cycling Functions of Hydrothermarchaeota in Hydrothermal Sediment.</title>
        <authorList>
            <person name="Zhou Z."/>
            <person name="Liu Y."/>
            <person name="Xu W."/>
            <person name="Pan J."/>
            <person name="Luo Z.H."/>
            <person name="Li M."/>
        </authorList>
    </citation>
    <scope>NUCLEOTIDE SEQUENCE [LARGE SCALE GENOMIC DNA]</scope>
    <source>
        <strain evidence="1">HyVt-489</strain>
    </source>
</reference>
<dbReference type="Proteomes" id="UP000886042">
    <property type="component" value="Unassembled WGS sequence"/>
</dbReference>